<dbReference type="AlphaFoldDB" id="A0A9N7YPG5"/>
<dbReference type="Proteomes" id="UP001153269">
    <property type="component" value="Unassembled WGS sequence"/>
</dbReference>
<name>A0A9N7YPG5_PLEPL</name>
<feature type="region of interest" description="Disordered" evidence="1">
    <location>
        <begin position="49"/>
        <end position="85"/>
    </location>
</feature>
<comment type="caution">
    <text evidence="2">The sequence shown here is derived from an EMBL/GenBank/DDBJ whole genome shotgun (WGS) entry which is preliminary data.</text>
</comment>
<proteinExistence type="predicted"/>
<protein>
    <submittedName>
        <fullName evidence="2">Uncharacterized protein</fullName>
    </submittedName>
</protein>
<feature type="compositionally biased region" description="Basic and acidic residues" evidence="1">
    <location>
        <begin position="74"/>
        <end position="85"/>
    </location>
</feature>
<gene>
    <name evidence="2" type="ORF">PLEPLA_LOCUS27332</name>
</gene>
<sequence>MGKKPQSLVFKSQLLLTQPHVGDLYFVLIVIIEPLEGNSNVIHTHSSLIKDKSDGKTRVKKKKKEKEEEEEEGTGERKATNHLDFPQEREQDVHLFPLIGQSITVKVGERARKTRVAKGHIGIKPAAVARGLKRTSGTGSTKAQLVPLYFFHPAHGALKDVIHCEEM</sequence>
<organism evidence="2 3">
    <name type="scientific">Pleuronectes platessa</name>
    <name type="common">European plaice</name>
    <dbReference type="NCBI Taxonomy" id="8262"/>
    <lineage>
        <taxon>Eukaryota</taxon>
        <taxon>Metazoa</taxon>
        <taxon>Chordata</taxon>
        <taxon>Craniata</taxon>
        <taxon>Vertebrata</taxon>
        <taxon>Euteleostomi</taxon>
        <taxon>Actinopterygii</taxon>
        <taxon>Neopterygii</taxon>
        <taxon>Teleostei</taxon>
        <taxon>Neoteleostei</taxon>
        <taxon>Acanthomorphata</taxon>
        <taxon>Carangaria</taxon>
        <taxon>Pleuronectiformes</taxon>
        <taxon>Pleuronectoidei</taxon>
        <taxon>Pleuronectidae</taxon>
        <taxon>Pleuronectes</taxon>
    </lineage>
</organism>
<reference evidence="2" key="1">
    <citation type="submission" date="2020-03" db="EMBL/GenBank/DDBJ databases">
        <authorList>
            <person name="Weist P."/>
        </authorList>
    </citation>
    <scope>NUCLEOTIDE SEQUENCE</scope>
</reference>
<keyword evidence="3" id="KW-1185">Reference proteome</keyword>
<dbReference type="EMBL" id="CADEAL010002302">
    <property type="protein sequence ID" value="CAB1439550.1"/>
    <property type="molecule type" value="Genomic_DNA"/>
</dbReference>
<accession>A0A9N7YPG5</accession>
<evidence type="ECO:0000256" key="1">
    <source>
        <dbReference type="SAM" id="MobiDB-lite"/>
    </source>
</evidence>
<evidence type="ECO:0000313" key="2">
    <source>
        <dbReference type="EMBL" id="CAB1439550.1"/>
    </source>
</evidence>
<evidence type="ECO:0000313" key="3">
    <source>
        <dbReference type="Proteomes" id="UP001153269"/>
    </source>
</evidence>